<proteinExistence type="predicted"/>
<sequence length="303" mass="34350">MYCNEPLVIFYGSSRTIAALVLMIIALLSILLHVVFAIRKLAGWNSDFAFTLLIGMSCCSLSRFVLEIICDSIALAYVDFCTHHHLFTSLGAVELSSYLTLILLSVLMTIHRIIYTIFATQASYLLPPLLAKIVVVSVVVVFFAILGIIQSDDVHYHYVPPRLYFDDLAESTSHILRLVGSLANYTLGVTNLIAYSIIFIYLHYRKSLSFSRNDELRMTIQVTLFVIIECIFFIYWEFIEKNNMTDSASSLLASSIIKLAFYDSIIAPYLLINKRVQREISEIIGWKSAKKRFNCNSVVYISG</sequence>
<keyword evidence="1" id="KW-0812">Transmembrane</keyword>
<organism evidence="2 3">
    <name type="scientific">Haemonchus contortus</name>
    <name type="common">Barber pole worm</name>
    <dbReference type="NCBI Taxonomy" id="6289"/>
    <lineage>
        <taxon>Eukaryota</taxon>
        <taxon>Metazoa</taxon>
        <taxon>Ecdysozoa</taxon>
        <taxon>Nematoda</taxon>
        <taxon>Chromadorea</taxon>
        <taxon>Rhabditida</taxon>
        <taxon>Rhabditina</taxon>
        <taxon>Rhabditomorpha</taxon>
        <taxon>Strongyloidea</taxon>
        <taxon>Trichostrongylidae</taxon>
        <taxon>Haemonchus</taxon>
    </lineage>
</organism>
<accession>A0A7I5E5Y4</accession>
<feature type="transmembrane region" description="Helical" evidence="1">
    <location>
        <begin position="130"/>
        <end position="149"/>
    </location>
</feature>
<evidence type="ECO:0000313" key="2">
    <source>
        <dbReference type="Proteomes" id="UP000025227"/>
    </source>
</evidence>
<dbReference type="Proteomes" id="UP000025227">
    <property type="component" value="Unplaced"/>
</dbReference>
<keyword evidence="1" id="KW-1133">Transmembrane helix</keyword>
<reference evidence="3" key="1">
    <citation type="submission" date="2020-12" db="UniProtKB">
        <authorList>
            <consortium name="WormBaseParasite"/>
        </authorList>
    </citation>
    <scope>IDENTIFICATION</scope>
    <source>
        <strain evidence="3">MHco3</strain>
    </source>
</reference>
<evidence type="ECO:0000256" key="1">
    <source>
        <dbReference type="SAM" id="Phobius"/>
    </source>
</evidence>
<keyword evidence="1" id="KW-0472">Membrane</keyword>
<keyword evidence="2" id="KW-1185">Reference proteome</keyword>
<feature type="transmembrane region" description="Helical" evidence="1">
    <location>
        <begin position="50"/>
        <end position="78"/>
    </location>
</feature>
<dbReference type="AlphaFoldDB" id="A0A7I5E5Y4"/>
<feature type="transmembrane region" description="Helical" evidence="1">
    <location>
        <begin position="248"/>
        <end position="272"/>
    </location>
</feature>
<evidence type="ECO:0000313" key="3">
    <source>
        <dbReference type="WBParaSite" id="HCON_00019160-00001"/>
    </source>
</evidence>
<dbReference type="OrthoDB" id="5858805at2759"/>
<feature type="transmembrane region" description="Helical" evidence="1">
    <location>
        <begin position="17"/>
        <end position="38"/>
    </location>
</feature>
<feature type="transmembrane region" description="Helical" evidence="1">
    <location>
        <begin position="216"/>
        <end position="236"/>
    </location>
</feature>
<name>A0A7I5E5Y4_HAECO</name>
<protein>
    <submittedName>
        <fullName evidence="3">G protein-coupled receptor</fullName>
    </submittedName>
</protein>
<feature type="transmembrane region" description="Helical" evidence="1">
    <location>
        <begin position="182"/>
        <end position="204"/>
    </location>
</feature>
<dbReference type="WBParaSite" id="HCON_00019160-00001">
    <property type="protein sequence ID" value="HCON_00019160-00001"/>
    <property type="gene ID" value="HCON_00019160"/>
</dbReference>